<evidence type="ECO:0000259" key="1">
    <source>
        <dbReference type="Pfam" id="PF16092"/>
    </source>
</evidence>
<evidence type="ECO:0000313" key="3">
    <source>
        <dbReference type="Proteomes" id="UP000515162"/>
    </source>
</evidence>
<evidence type="ECO:0000259" key="2">
    <source>
        <dbReference type="Pfam" id="PF23150"/>
    </source>
</evidence>
<protein>
    <submittedName>
        <fullName evidence="4">Cilia- and flagella-associated protein 61</fullName>
    </submittedName>
</protein>
<feature type="domain" description="CFAP61 dimerisation" evidence="2">
    <location>
        <begin position="1056"/>
        <end position="1168"/>
    </location>
</feature>
<keyword evidence="3" id="KW-1185">Reference proteome</keyword>
<dbReference type="PANTHER" id="PTHR21178:SF8">
    <property type="entry name" value="CILIA- AND FLAGELLA-ASSOCIATED PROTEIN 61"/>
    <property type="match status" value="1"/>
</dbReference>
<keyword evidence="4" id="KW-0282">Flagellum</keyword>
<organism evidence="3 4">
    <name type="scientific">Drosophila mauritiana</name>
    <name type="common">Fruit fly</name>
    <dbReference type="NCBI Taxonomy" id="7226"/>
    <lineage>
        <taxon>Eukaryota</taxon>
        <taxon>Metazoa</taxon>
        <taxon>Ecdysozoa</taxon>
        <taxon>Arthropoda</taxon>
        <taxon>Hexapoda</taxon>
        <taxon>Insecta</taxon>
        <taxon>Pterygota</taxon>
        <taxon>Neoptera</taxon>
        <taxon>Endopterygota</taxon>
        <taxon>Diptera</taxon>
        <taxon>Brachycera</taxon>
        <taxon>Muscomorpha</taxon>
        <taxon>Ephydroidea</taxon>
        <taxon>Drosophilidae</taxon>
        <taxon>Drosophila</taxon>
        <taxon>Sophophora</taxon>
    </lineage>
</organism>
<dbReference type="Proteomes" id="UP000515162">
    <property type="component" value="Chromosome 2R"/>
</dbReference>
<sequence>MTSSNDNILIATAGFRDQRRIEDLYDAKSTWHFGEKETPPLDTLFFKNQAQRLIVYNKQEYHLLLAYSEFANHPNIPVLANDLWLHWLNVRFCVDLPITLLNAIFFNFFICKDGHSQMLKKVIMEVFYTEHLVNYVLVVKPPDCPPGQYDAVQAFGTTYYPKYSKVSEQKHLPAVIVIQRRSTMPVLSFRKALPEDNDDIVEMIDSEDPELRKKHGDFYIAEHLLNAEGSDSDHNDKIIIAEFEEEIADNVKGAGLMWLSQSLDIEMLATNYHLERLGNLVRHTPGCSHAHVGFEVISVELKSYKELFTRKQMEERYRSHVSRINTDGQDETRNILFKKYKHLYEELREGAYYITAHQDKLEISFDLPDGEKSTSENRLQYLAKASNGFLLKMFQLHPLVRYEYTFYSLSAMFSAFPDHDYCVTLVPGNVSTSPCQRELLRFFLPVAHRPSSTVSENLFVAHRSTLFGELRVHRFESQEIDEIRTLISKQARKRESLSEDESEDGKGIDNYTEDVLSIFEDIIKEILEDPMCDLTCFTIRCGQSKKHTDCPLVGFIILSPFLVYDDISKIFMMPRDQFSLTHKRGEIVMFRLHPFFQMWCKTILRTVALCDNYRELYYIHYFSGISLPNDLMYNMMPVEPRRMKKNLFDYKCVSFRRRVTKGKMSVNASVDICTSRMRLFCHNLQPTMHMGGKNSLLIVGFSSTCMAFLRTVIFAWNSKDLINYKKYNCLPMVDITVLVGHGIIESAYDCDFSCNYCANGRNCYVDTGNVNPFVRDTMQRMDVRHWVRFVSGEMKSIKRQEKVVELSDGCHLYYDKLVLMGATRYGFEDKEFKGHPIPLNYVVNNTRLDRIIFYHKVCEMVELMESYNIIVYGYNLCIYECIHFLVTHGCKAQNITYVQPHVPMVMEDLGIPEKDSRLDPIILEMIADLGVTIYLSTNYSQFILSQDYMNIEKVELIMHPSKKKIVLPCELFVNYNDNTISTGMENVLSEAGIEISERRIVVNSRYCTNDRNIFAAGINVIMIPKPNFQYTYGSPQEMAEKLAYELNMIKVVMQSRYSRPYMFTGILPMGYQIIKITQPKPLLIGQLPIDFSETLTTYDDGDFCRIRLNNKLIVIEIVCVTKKPKRLYFMEYFCGKHAMLLNDLRGRFQSGWIQNFLDFFQQPWTELLMHDRFEDLQLKNRRLLLSMLLMNNKDTNNPRNSLENTQRLKLEENVIDFVRTYRKDFTHEFALPEDWGVFNL</sequence>
<dbReference type="RefSeq" id="XP_033155432.1">
    <property type="nucleotide sequence ID" value="XM_033299541.1"/>
</dbReference>
<keyword evidence="4" id="KW-0966">Cell projection</keyword>
<dbReference type="Pfam" id="PF23150">
    <property type="entry name" value="CFAP61_dimer"/>
    <property type="match status" value="1"/>
</dbReference>
<dbReference type="InterPro" id="IPR038884">
    <property type="entry name" value="CFAP61"/>
</dbReference>
<keyword evidence="4" id="KW-0969">Cilium</keyword>
<dbReference type="InterPro" id="IPR036188">
    <property type="entry name" value="FAD/NAD-bd_sf"/>
</dbReference>
<proteinExistence type="predicted"/>
<dbReference type="GeneID" id="117137841"/>
<name>A0A6P8JGS3_DROMA</name>
<gene>
    <name evidence="4" type="primary">LOC117137841</name>
</gene>
<accession>A0A6P8JGS3</accession>
<evidence type="ECO:0000313" key="4">
    <source>
        <dbReference type="RefSeq" id="XP_033155432.1"/>
    </source>
</evidence>
<dbReference type="InterPro" id="IPR056299">
    <property type="entry name" value="CFAP61_dimer"/>
</dbReference>
<dbReference type="AlphaFoldDB" id="A0A6P8JGS3"/>
<reference evidence="4" key="1">
    <citation type="submission" date="2025-08" db="UniProtKB">
        <authorList>
            <consortium name="RefSeq"/>
        </authorList>
    </citation>
    <scope>IDENTIFICATION</scope>
    <source>
        <strain evidence="4">Mau12</strain>
        <tissue evidence="4">Whole Body</tissue>
    </source>
</reference>
<dbReference type="InterPro" id="IPR032151">
    <property type="entry name" value="CFAP61_N"/>
</dbReference>
<feature type="domain" description="Cilia- and flagella-associated protein 61 N-terminal" evidence="1">
    <location>
        <begin position="12"/>
        <end position="283"/>
    </location>
</feature>
<dbReference type="PANTHER" id="PTHR21178">
    <property type="entry name" value="CILIA- AND FLAGELLA-ASSOCIATED PROTEIN 61"/>
    <property type="match status" value="1"/>
</dbReference>
<dbReference type="SUPFAM" id="SSF51905">
    <property type="entry name" value="FAD/NAD(P)-binding domain"/>
    <property type="match status" value="2"/>
</dbReference>
<dbReference type="Gene3D" id="3.50.50.60">
    <property type="entry name" value="FAD/NAD(P)-binding domain"/>
    <property type="match status" value="2"/>
</dbReference>
<dbReference type="Pfam" id="PF16092">
    <property type="entry name" value="CFAP61_N"/>
    <property type="match status" value="1"/>
</dbReference>